<keyword evidence="2" id="KW-1185">Reference proteome</keyword>
<evidence type="ECO:0000313" key="1">
    <source>
        <dbReference type="EMBL" id="KAJ3473223.1"/>
    </source>
</evidence>
<dbReference type="EMBL" id="JANAWD010001500">
    <property type="protein sequence ID" value="KAJ3473223.1"/>
    <property type="molecule type" value="Genomic_DNA"/>
</dbReference>
<dbReference type="AlphaFoldDB" id="A0AAD5UNM5"/>
<gene>
    <name evidence="1" type="ORF">NLI96_g13086</name>
</gene>
<sequence>MSETNQQNVEEPSAPTLETLIAPVLDPLRGRAGLGTLIRAAIAGQIRCLDIVDELNVRFNALLGRYVNNPEGFRDLLDNTESVISGSFALRFMEGSGRWREGDMDLYVEPGSLERVKESLREEGYEDIHTAHDGREYRRAGGTIERVVGMTNVTRNVRIDVIVSSKKISVYPIADFWATHLMNFLSGSVICVGYPETLDNAGFVIPGRMEDWKVPILLGKYLRRGFNFPPMPAELRGIVRYFGDSECIVIPVRRGGRVFCGGPIANSVVWKV</sequence>
<protein>
    <recommendedName>
        <fullName evidence="3">Nucleotidyltransferase family protein</fullName>
    </recommendedName>
</protein>
<reference evidence="1" key="1">
    <citation type="submission" date="2022-07" db="EMBL/GenBank/DDBJ databases">
        <title>Genome Sequence of Physisporinus lineatus.</title>
        <authorList>
            <person name="Buettner E."/>
        </authorList>
    </citation>
    <scope>NUCLEOTIDE SEQUENCE</scope>
    <source>
        <strain evidence="1">VT162</strain>
    </source>
</reference>
<comment type="caution">
    <text evidence="1">The sequence shown here is derived from an EMBL/GenBank/DDBJ whole genome shotgun (WGS) entry which is preliminary data.</text>
</comment>
<organism evidence="1 2">
    <name type="scientific">Meripilus lineatus</name>
    <dbReference type="NCBI Taxonomy" id="2056292"/>
    <lineage>
        <taxon>Eukaryota</taxon>
        <taxon>Fungi</taxon>
        <taxon>Dikarya</taxon>
        <taxon>Basidiomycota</taxon>
        <taxon>Agaricomycotina</taxon>
        <taxon>Agaricomycetes</taxon>
        <taxon>Polyporales</taxon>
        <taxon>Meripilaceae</taxon>
        <taxon>Meripilus</taxon>
    </lineage>
</organism>
<dbReference type="Proteomes" id="UP001212997">
    <property type="component" value="Unassembled WGS sequence"/>
</dbReference>
<name>A0AAD5UNM5_9APHY</name>
<evidence type="ECO:0008006" key="3">
    <source>
        <dbReference type="Google" id="ProtNLM"/>
    </source>
</evidence>
<evidence type="ECO:0000313" key="2">
    <source>
        <dbReference type="Proteomes" id="UP001212997"/>
    </source>
</evidence>
<accession>A0AAD5UNM5</accession>
<proteinExistence type="predicted"/>